<protein>
    <submittedName>
        <fullName evidence="2">Uncharacterized membrane protein HdeD (DUF308 family)</fullName>
    </submittedName>
</protein>
<evidence type="ECO:0000313" key="3">
    <source>
        <dbReference type="Proteomes" id="UP000537775"/>
    </source>
</evidence>
<dbReference type="Proteomes" id="UP000537775">
    <property type="component" value="Unassembled WGS sequence"/>
</dbReference>
<feature type="transmembrane region" description="Helical" evidence="1">
    <location>
        <begin position="63"/>
        <end position="81"/>
    </location>
</feature>
<sequence>MAGQRPFGVTLVAIIAWINGLFTIISGIFHIFSWAGWVSIILGVITIAVSLGLFRGSNTSRTILAIVFAIDIILAIVAWFTVDGFGLWATIGASILPLIGLIILYTKKANAFFS</sequence>
<feature type="transmembrane region" description="Helical" evidence="1">
    <location>
        <begin position="7"/>
        <end position="28"/>
    </location>
</feature>
<keyword evidence="1" id="KW-0812">Transmembrane</keyword>
<keyword evidence="1" id="KW-0472">Membrane</keyword>
<dbReference type="AlphaFoldDB" id="A0A7X0FQB7"/>
<evidence type="ECO:0000256" key="1">
    <source>
        <dbReference type="SAM" id="Phobius"/>
    </source>
</evidence>
<gene>
    <name evidence="2" type="ORF">HD594_001583</name>
</gene>
<name>A0A7X0FQB7_9MICO</name>
<feature type="transmembrane region" description="Helical" evidence="1">
    <location>
        <begin position="87"/>
        <end position="106"/>
    </location>
</feature>
<accession>A0A7X0FQB7</accession>
<feature type="transmembrane region" description="Helical" evidence="1">
    <location>
        <begin position="34"/>
        <end position="54"/>
    </location>
</feature>
<reference evidence="2 3" key="1">
    <citation type="submission" date="2020-08" db="EMBL/GenBank/DDBJ databases">
        <title>Sequencing the genomes of 1000 actinobacteria strains.</title>
        <authorList>
            <person name="Klenk H.-P."/>
        </authorList>
    </citation>
    <scope>NUCLEOTIDE SEQUENCE [LARGE SCALE GENOMIC DNA]</scope>
    <source>
        <strain evidence="2 3">DSM 12511</strain>
    </source>
</reference>
<comment type="caution">
    <text evidence="2">The sequence shown here is derived from an EMBL/GenBank/DDBJ whole genome shotgun (WGS) entry which is preliminary data.</text>
</comment>
<dbReference type="EMBL" id="JACHML010000001">
    <property type="protein sequence ID" value="MBB6391270.1"/>
    <property type="molecule type" value="Genomic_DNA"/>
</dbReference>
<dbReference type="RefSeq" id="WP_184750421.1">
    <property type="nucleotide sequence ID" value="NZ_BAAAJR010000010.1"/>
</dbReference>
<keyword evidence="3" id="KW-1185">Reference proteome</keyword>
<proteinExistence type="predicted"/>
<organism evidence="2 3">
    <name type="scientific">Microbacterium thalassium</name>
    <dbReference type="NCBI Taxonomy" id="362649"/>
    <lineage>
        <taxon>Bacteria</taxon>
        <taxon>Bacillati</taxon>
        <taxon>Actinomycetota</taxon>
        <taxon>Actinomycetes</taxon>
        <taxon>Micrococcales</taxon>
        <taxon>Microbacteriaceae</taxon>
        <taxon>Microbacterium</taxon>
    </lineage>
</organism>
<evidence type="ECO:0000313" key="2">
    <source>
        <dbReference type="EMBL" id="MBB6391270.1"/>
    </source>
</evidence>
<keyword evidence="1" id="KW-1133">Transmembrane helix</keyword>